<dbReference type="AlphaFoldDB" id="A0A645G2E8"/>
<name>A0A645G2E8_9ZZZZ</name>
<dbReference type="EMBL" id="VSSQ01068650">
    <property type="protein sequence ID" value="MPN20805.1"/>
    <property type="molecule type" value="Genomic_DNA"/>
</dbReference>
<sequence length="54" mass="5829">MLYNIAGVNIDLKSIVKRSTAKIREPMRQVFCAETAISSSKSGISALGLSVQNM</sequence>
<evidence type="ECO:0000313" key="1">
    <source>
        <dbReference type="EMBL" id="MPN20805.1"/>
    </source>
</evidence>
<organism evidence="1">
    <name type="scientific">bioreactor metagenome</name>
    <dbReference type="NCBI Taxonomy" id="1076179"/>
    <lineage>
        <taxon>unclassified sequences</taxon>
        <taxon>metagenomes</taxon>
        <taxon>ecological metagenomes</taxon>
    </lineage>
</organism>
<proteinExistence type="predicted"/>
<comment type="caution">
    <text evidence="1">The sequence shown here is derived from an EMBL/GenBank/DDBJ whole genome shotgun (WGS) entry which is preliminary data.</text>
</comment>
<gene>
    <name evidence="1" type="ORF">SDC9_168184</name>
</gene>
<protein>
    <submittedName>
        <fullName evidence="1">Uncharacterized protein</fullName>
    </submittedName>
</protein>
<reference evidence="1" key="1">
    <citation type="submission" date="2019-08" db="EMBL/GenBank/DDBJ databases">
        <authorList>
            <person name="Kucharzyk K."/>
            <person name="Murdoch R.W."/>
            <person name="Higgins S."/>
            <person name="Loffler F."/>
        </authorList>
    </citation>
    <scope>NUCLEOTIDE SEQUENCE</scope>
</reference>
<accession>A0A645G2E8</accession>